<evidence type="ECO:0000259" key="1">
    <source>
        <dbReference type="Pfam" id="PF01370"/>
    </source>
</evidence>
<gene>
    <name evidence="2" type="ORF">Q0590_27145</name>
</gene>
<dbReference type="Proteomes" id="UP001168528">
    <property type="component" value="Unassembled WGS sequence"/>
</dbReference>
<proteinExistence type="predicted"/>
<sequence>MQTILGAGGSIGIELARELSQYTSQIRLVSRKPERVNATDELFRADLTDQLMVDKAIAGSEIVYVTVGFKYDINVWRENWPAFMTNVIESCKKHRAKLVFFDNVYMYDRKHLYHMTEDTPIRPTSKKGRIRAEIASMLLDEVERGRLTALIARSADFLGPTNSIIVETVYKNLAKGKKADWFASTSKLHSYTFTPDAAKATALLGNTPEAYNQVWHLPTAAPLTGKQWVALFAKEMGVKPDVRAVPLWLIRVMGIFVPLMKELYEMGYQYDRDYVFKSTKFEKRFGIKPTSPEEAVKMVIQQLKGVKEVPA</sequence>
<dbReference type="Gene3D" id="3.40.50.720">
    <property type="entry name" value="NAD(P)-binding Rossmann-like Domain"/>
    <property type="match status" value="1"/>
</dbReference>
<evidence type="ECO:0000313" key="3">
    <source>
        <dbReference type="Proteomes" id="UP001168528"/>
    </source>
</evidence>
<dbReference type="InterPro" id="IPR051783">
    <property type="entry name" value="NAD(P)-dependent_oxidoreduct"/>
</dbReference>
<accession>A0ABT8RD04</accession>
<dbReference type="PANTHER" id="PTHR48079:SF6">
    <property type="entry name" value="NAD(P)-BINDING DOMAIN-CONTAINING PROTEIN-RELATED"/>
    <property type="match status" value="1"/>
</dbReference>
<dbReference type="SUPFAM" id="SSF51735">
    <property type="entry name" value="NAD(P)-binding Rossmann-fold domains"/>
    <property type="match status" value="1"/>
</dbReference>
<dbReference type="RefSeq" id="WP_302040788.1">
    <property type="nucleotide sequence ID" value="NZ_JAUKPO010000024.1"/>
</dbReference>
<dbReference type="InterPro" id="IPR001509">
    <property type="entry name" value="Epimerase_deHydtase"/>
</dbReference>
<reference evidence="2" key="1">
    <citation type="submission" date="2023-07" db="EMBL/GenBank/DDBJ databases">
        <title>The genome sequence of Rhodocytophaga aerolata KACC 12507.</title>
        <authorList>
            <person name="Zhang X."/>
        </authorList>
    </citation>
    <scope>NUCLEOTIDE SEQUENCE</scope>
    <source>
        <strain evidence="2">KACC 12507</strain>
    </source>
</reference>
<comment type="caution">
    <text evidence="2">The sequence shown here is derived from an EMBL/GenBank/DDBJ whole genome shotgun (WGS) entry which is preliminary data.</text>
</comment>
<organism evidence="2 3">
    <name type="scientific">Rhodocytophaga aerolata</name>
    <dbReference type="NCBI Taxonomy" id="455078"/>
    <lineage>
        <taxon>Bacteria</taxon>
        <taxon>Pseudomonadati</taxon>
        <taxon>Bacteroidota</taxon>
        <taxon>Cytophagia</taxon>
        <taxon>Cytophagales</taxon>
        <taxon>Rhodocytophagaceae</taxon>
        <taxon>Rhodocytophaga</taxon>
    </lineage>
</organism>
<dbReference type="EMBL" id="JAUKPO010000024">
    <property type="protein sequence ID" value="MDO1449986.1"/>
    <property type="molecule type" value="Genomic_DNA"/>
</dbReference>
<feature type="domain" description="NAD-dependent epimerase/dehydratase" evidence="1">
    <location>
        <begin position="4"/>
        <end position="210"/>
    </location>
</feature>
<dbReference type="InterPro" id="IPR036291">
    <property type="entry name" value="NAD(P)-bd_dom_sf"/>
</dbReference>
<protein>
    <submittedName>
        <fullName evidence="2">NAD-dependent epimerase/dehydratase family protein</fullName>
    </submittedName>
</protein>
<dbReference type="Pfam" id="PF01370">
    <property type="entry name" value="Epimerase"/>
    <property type="match status" value="1"/>
</dbReference>
<evidence type="ECO:0000313" key="2">
    <source>
        <dbReference type="EMBL" id="MDO1449986.1"/>
    </source>
</evidence>
<dbReference type="PANTHER" id="PTHR48079">
    <property type="entry name" value="PROTEIN YEEZ"/>
    <property type="match status" value="1"/>
</dbReference>
<keyword evidence="3" id="KW-1185">Reference proteome</keyword>
<name>A0ABT8RD04_9BACT</name>